<dbReference type="GO" id="GO:0008964">
    <property type="term" value="F:phosphoenolpyruvate carboxylase activity"/>
    <property type="evidence" value="ECO:0007669"/>
    <property type="project" value="UniProtKB-UniRule"/>
</dbReference>
<evidence type="ECO:0000256" key="3">
    <source>
        <dbReference type="ARBA" id="ARBA00023300"/>
    </source>
</evidence>
<dbReference type="SUPFAM" id="SSF51621">
    <property type="entry name" value="Phosphoenolpyruvate/pyruvate domain"/>
    <property type="match status" value="1"/>
</dbReference>
<evidence type="ECO:0000256" key="2">
    <source>
        <dbReference type="ARBA" id="ARBA00023239"/>
    </source>
</evidence>
<dbReference type="GO" id="GO:0006099">
    <property type="term" value="P:tricarboxylic acid cycle"/>
    <property type="evidence" value="ECO:0007669"/>
    <property type="project" value="InterPro"/>
</dbReference>
<comment type="caution">
    <text evidence="5">The sequence shown here is derived from an EMBL/GenBank/DDBJ whole genome shotgun (WGS) entry which is preliminary data.</text>
</comment>
<keyword evidence="3" id="KW-0120">Carbon dioxide fixation</keyword>
<dbReference type="EC" id="4.1.1.31" evidence="4"/>
<dbReference type="HAMAP" id="MF_01904">
    <property type="entry name" value="PEPcase_type2"/>
    <property type="match status" value="1"/>
</dbReference>
<dbReference type="PIRSF" id="PIRSF006677">
    <property type="entry name" value="UCP006677"/>
    <property type="match status" value="1"/>
</dbReference>
<dbReference type="EMBL" id="PNIE01000053">
    <property type="protein sequence ID" value="PMP62808.1"/>
    <property type="molecule type" value="Genomic_DNA"/>
</dbReference>
<proteinExistence type="inferred from homology"/>
<dbReference type="AlphaFoldDB" id="A0A2N7PJI1"/>
<dbReference type="NCBIfam" id="TIGR02751">
    <property type="entry name" value="PEPCase_arch"/>
    <property type="match status" value="1"/>
</dbReference>
<sequence>MLPKIPKIMSTQHPDNVSLPFFAETPDMSGEDEIQEAYYAFSHLGCDEQMWDSEGKEVDDFVVKKLLTKYPYFFKKKRLGEEVFLTLRVPNPAVEREEAKILVEALESIPRSMDAAKLFYGDNPPPPIFEVILPMTTSSEDLNRVYYFYRNFISGKQHQAIYPGSITVAEWVGDFLPEKINVIPLFEDVSYMLKADEILRDFLKDKEESYLRVFLARSDPALNYGVVAAVLANKIALFKLNKLSQEIEKEFFPILGAGSPPFRGNLSPYTVDYVLSEYPCVETFTVQSAFKYDNPIEDVITAIKRLKNFVRYPIEDFDEKRALKFIEKTSEEYQRIVEKIAPLINLISRFVPKRRMRKLHVGLFGYSRQVGRVTLPRAIGFCAACYSIGLPPEIFGFSALNKEELKELKEFYKNLEIDLSLAMRYFNPKSLELVPEVKEYILKALNLINSLNLKVETDLDHREITGSIIKDIKKENYLNLTPLIIEAGLLRRFLG</sequence>
<organism evidence="5 6">
    <name type="scientific">Caldimicrobium thiodismutans</name>
    <dbReference type="NCBI Taxonomy" id="1653476"/>
    <lineage>
        <taxon>Bacteria</taxon>
        <taxon>Pseudomonadati</taxon>
        <taxon>Thermodesulfobacteriota</taxon>
        <taxon>Thermodesulfobacteria</taxon>
        <taxon>Thermodesulfobacteriales</taxon>
        <taxon>Thermodesulfobacteriaceae</taxon>
        <taxon>Caldimicrobium</taxon>
    </lineage>
</organism>
<dbReference type="Proteomes" id="UP000235731">
    <property type="component" value="Unassembled WGS sequence"/>
</dbReference>
<evidence type="ECO:0000256" key="1">
    <source>
        <dbReference type="ARBA" id="ARBA00022842"/>
    </source>
</evidence>
<reference evidence="5 6" key="1">
    <citation type="submission" date="2018-01" db="EMBL/GenBank/DDBJ databases">
        <title>Metagenomic assembled genomes from two thermal pools in the Uzon Caldera, Kamchatka, Russia.</title>
        <authorList>
            <person name="Wilkins L."/>
            <person name="Ettinger C."/>
        </authorList>
    </citation>
    <scope>NUCLEOTIDE SEQUENCE [LARGE SCALE GENOMIC DNA]</scope>
    <source>
        <strain evidence="5">ZAV-15</strain>
    </source>
</reference>
<name>A0A2N7PJI1_9BACT</name>
<dbReference type="InterPro" id="IPR007566">
    <property type="entry name" value="PEP_COase_arc-type"/>
</dbReference>
<keyword evidence="5" id="KW-0670">Pyruvate</keyword>
<evidence type="ECO:0000256" key="4">
    <source>
        <dbReference type="NCBIfam" id="TIGR02751"/>
    </source>
</evidence>
<accession>A0A2N7PJI1</accession>
<keyword evidence="2" id="KW-0456">Lyase</keyword>
<evidence type="ECO:0000313" key="5">
    <source>
        <dbReference type="EMBL" id="PMP62808.1"/>
    </source>
</evidence>
<dbReference type="InterPro" id="IPR015813">
    <property type="entry name" value="Pyrv/PenolPyrv_kinase-like_dom"/>
</dbReference>
<gene>
    <name evidence="5" type="ORF">C0197_03845</name>
</gene>
<keyword evidence="1" id="KW-0460">Magnesium</keyword>
<evidence type="ECO:0000313" key="6">
    <source>
        <dbReference type="Proteomes" id="UP000235731"/>
    </source>
</evidence>
<protein>
    <recommendedName>
        <fullName evidence="4">Phosphoenolpyruvate carboxylase</fullName>
        <ecNumber evidence="4">4.1.1.31</ecNumber>
    </recommendedName>
</protein>
<dbReference type="GO" id="GO:0015977">
    <property type="term" value="P:carbon fixation"/>
    <property type="evidence" value="ECO:0007669"/>
    <property type="project" value="UniProtKB-KW"/>
</dbReference>
<dbReference type="Pfam" id="PF14010">
    <property type="entry name" value="PEPcase_2"/>
    <property type="match status" value="1"/>
</dbReference>